<dbReference type="NCBIfam" id="TIGR01490">
    <property type="entry name" value="HAD-SF-IB-hyp1"/>
    <property type="match status" value="1"/>
</dbReference>
<keyword evidence="1" id="KW-1133">Transmembrane helix</keyword>
<dbReference type="SUPFAM" id="SSF56784">
    <property type="entry name" value="HAD-like"/>
    <property type="match status" value="1"/>
</dbReference>
<keyword evidence="1" id="KW-0472">Membrane</keyword>
<keyword evidence="1" id="KW-0812">Transmembrane</keyword>
<dbReference type="InterPro" id="IPR050582">
    <property type="entry name" value="HAD-like_SerB"/>
</dbReference>
<dbReference type="PANTHER" id="PTHR43344:SF15">
    <property type="entry name" value="PHOSPHOSERINE PHOSPHATASE SERB1"/>
    <property type="match status" value="1"/>
</dbReference>
<accession>A0A6J5YQW1</accession>
<evidence type="ECO:0000313" key="2">
    <source>
        <dbReference type="EMBL" id="CAB4330319.1"/>
    </source>
</evidence>
<dbReference type="Gene3D" id="3.40.50.1000">
    <property type="entry name" value="HAD superfamily/HAD-like"/>
    <property type="match status" value="1"/>
</dbReference>
<dbReference type="Pfam" id="PF12710">
    <property type="entry name" value="HAD"/>
    <property type="match status" value="1"/>
</dbReference>
<dbReference type="PANTHER" id="PTHR43344">
    <property type="entry name" value="PHOSPHOSERINE PHOSPHATASE"/>
    <property type="match status" value="1"/>
</dbReference>
<organism evidence="2">
    <name type="scientific">freshwater metagenome</name>
    <dbReference type="NCBI Taxonomy" id="449393"/>
    <lineage>
        <taxon>unclassified sequences</taxon>
        <taxon>metagenomes</taxon>
        <taxon>ecological metagenomes</taxon>
    </lineage>
</organism>
<dbReference type="CDD" id="cd02612">
    <property type="entry name" value="HAD_PGPPase"/>
    <property type="match status" value="1"/>
</dbReference>
<dbReference type="NCBIfam" id="TIGR01488">
    <property type="entry name" value="HAD-SF-IB"/>
    <property type="match status" value="1"/>
</dbReference>
<gene>
    <name evidence="2" type="ORF">UFOPK3770_00113</name>
</gene>
<sequence length="268" mass="29029">MAENIEQPTVAAFFDIDNTIMRGASIFHLARGLFSRGILRASDLANFAIAQGKFLTIGSENMQDLARITENALAFAKGRTVTEMNALCEEIFDEIMADKVWPGTVELAQAHKASGHEVWLVSAAPIELANIISSKLGLTGAIGTISEIHHGRYTGRLQSEPMHGKQKAVAVSELAERRDLDLEHCFAYSDSNNDIPLLTQVGNPVVINPDSGLRNHAQTMGWPIHDFRREHLRKRYAVPAGATAIALIGAGAGIALAAARNNKKSDPQ</sequence>
<dbReference type="AlphaFoldDB" id="A0A6J5YQW1"/>
<name>A0A6J5YQW1_9ZZZZ</name>
<dbReference type="InterPro" id="IPR006385">
    <property type="entry name" value="HAD_hydro_SerB1"/>
</dbReference>
<proteinExistence type="predicted"/>
<dbReference type="EMBL" id="CAESAJ010000005">
    <property type="protein sequence ID" value="CAB4330319.1"/>
    <property type="molecule type" value="Genomic_DNA"/>
</dbReference>
<protein>
    <submittedName>
        <fullName evidence="2">Unannotated protein</fullName>
    </submittedName>
</protein>
<feature type="transmembrane region" description="Helical" evidence="1">
    <location>
        <begin position="236"/>
        <end position="259"/>
    </location>
</feature>
<evidence type="ECO:0000256" key="1">
    <source>
        <dbReference type="SAM" id="Phobius"/>
    </source>
</evidence>
<dbReference type="Gene3D" id="1.20.1440.100">
    <property type="entry name" value="SG protein - dephosphorylation function"/>
    <property type="match status" value="1"/>
</dbReference>
<dbReference type="InterPro" id="IPR036412">
    <property type="entry name" value="HAD-like_sf"/>
</dbReference>
<dbReference type="InterPro" id="IPR023214">
    <property type="entry name" value="HAD_sf"/>
</dbReference>
<reference evidence="2" key="1">
    <citation type="submission" date="2020-05" db="EMBL/GenBank/DDBJ databases">
        <authorList>
            <person name="Chiriac C."/>
            <person name="Salcher M."/>
            <person name="Ghai R."/>
            <person name="Kavagutti S V."/>
        </authorList>
    </citation>
    <scope>NUCLEOTIDE SEQUENCE</scope>
</reference>